<dbReference type="GO" id="GO:0030435">
    <property type="term" value="P:sporulation resulting in formation of a cellular spore"/>
    <property type="evidence" value="ECO:0007669"/>
    <property type="project" value="UniProtKB-KW"/>
</dbReference>
<evidence type="ECO:0000313" key="5">
    <source>
        <dbReference type="Proteomes" id="UP000656813"/>
    </source>
</evidence>
<gene>
    <name evidence="4" type="ORF">GCM10007096_33990</name>
</gene>
<dbReference type="EMBL" id="BMFV01000032">
    <property type="protein sequence ID" value="GGH86391.1"/>
    <property type="molecule type" value="Genomic_DNA"/>
</dbReference>
<keyword evidence="1" id="KW-0749">Sporulation</keyword>
<keyword evidence="5" id="KW-1185">Reference proteome</keyword>
<dbReference type="RefSeq" id="WP_188498584.1">
    <property type="nucleotide sequence ID" value="NZ_BMFV01000032.1"/>
</dbReference>
<dbReference type="InterPro" id="IPR012347">
    <property type="entry name" value="Ferritin-like"/>
</dbReference>
<keyword evidence="4" id="KW-0946">Virion</keyword>
<dbReference type="Proteomes" id="UP000656813">
    <property type="component" value="Unassembled WGS sequence"/>
</dbReference>
<reference evidence="4" key="1">
    <citation type="journal article" date="2014" name="Int. J. Syst. Evol. Microbiol.">
        <title>Complete genome sequence of Corynebacterium casei LMG S-19264T (=DSM 44701T), isolated from a smear-ripened cheese.</title>
        <authorList>
            <consortium name="US DOE Joint Genome Institute (JGI-PGF)"/>
            <person name="Walter F."/>
            <person name="Albersmeier A."/>
            <person name="Kalinowski J."/>
            <person name="Ruckert C."/>
        </authorList>
    </citation>
    <scope>NUCLEOTIDE SEQUENCE</scope>
    <source>
        <strain evidence="4">CGMCC 1.12777</strain>
    </source>
</reference>
<evidence type="ECO:0000256" key="1">
    <source>
        <dbReference type="ARBA" id="ARBA00022969"/>
    </source>
</evidence>
<proteinExistence type="inferred from homology"/>
<comment type="caution">
    <text evidence="4">The sequence shown here is derived from an EMBL/GenBank/DDBJ whole genome shotgun (WGS) entry which is preliminary data.</text>
</comment>
<accession>A0A8J2ZY94</accession>
<dbReference type="Pfam" id="PF07875">
    <property type="entry name" value="Coat_F"/>
    <property type="match status" value="1"/>
</dbReference>
<dbReference type="Gene3D" id="1.20.1260.10">
    <property type="match status" value="1"/>
</dbReference>
<evidence type="ECO:0000313" key="4">
    <source>
        <dbReference type="EMBL" id="GGH86391.1"/>
    </source>
</evidence>
<dbReference type="PANTHER" id="PTHR39183">
    <property type="entry name" value="SPORE COAT PROTEIN F-LIKE PROTEIN YHCQ"/>
    <property type="match status" value="1"/>
</dbReference>
<comment type="subcellular location">
    <subcellularLocation>
        <location evidence="2">Spore coat</location>
    </subcellularLocation>
</comment>
<dbReference type="AlphaFoldDB" id="A0A8J2ZY94"/>
<dbReference type="InterPro" id="IPR012851">
    <property type="entry name" value="Spore_coat_CotF-like"/>
</dbReference>
<name>A0A8J2ZY94_9BACL</name>
<evidence type="ECO:0000256" key="2">
    <source>
        <dbReference type="ARBA" id="ARBA00024325"/>
    </source>
</evidence>
<evidence type="ECO:0000256" key="3">
    <source>
        <dbReference type="ARBA" id="ARBA00024344"/>
    </source>
</evidence>
<keyword evidence="4" id="KW-0167">Capsid protein</keyword>
<sequence length="98" mass="10640">MNPIVQNMTGMGGMTDQIIASDLLVSAKSAIHSYAVALCETTSPKVRATLQQQLNDAIGMHEQVTNYMVQNGYYHPADVGEQIALDNQNAQKALKMSD</sequence>
<organism evidence="4 5">
    <name type="scientific">Pullulanibacillus pueri</name>
    <dbReference type="NCBI Taxonomy" id="1437324"/>
    <lineage>
        <taxon>Bacteria</taxon>
        <taxon>Bacillati</taxon>
        <taxon>Bacillota</taxon>
        <taxon>Bacilli</taxon>
        <taxon>Bacillales</taxon>
        <taxon>Sporolactobacillaceae</taxon>
        <taxon>Pullulanibacillus</taxon>
    </lineage>
</organism>
<comment type="similarity">
    <text evidence="3">Belongs to the CotF family.</text>
</comment>
<dbReference type="PANTHER" id="PTHR39183:SF1">
    <property type="entry name" value="SPORE COAT PROTEIN F-LIKE PROTEIN YHCQ"/>
    <property type="match status" value="1"/>
</dbReference>
<reference evidence="4" key="2">
    <citation type="submission" date="2020-09" db="EMBL/GenBank/DDBJ databases">
        <authorList>
            <person name="Sun Q."/>
            <person name="Zhou Y."/>
        </authorList>
    </citation>
    <scope>NUCLEOTIDE SEQUENCE</scope>
    <source>
        <strain evidence="4">CGMCC 1.12777</strain>
    </source>
</reference>
<protein>
    <submittedName>
        <fullName evidence="4">Spore coat protein</fullName>
    </submittedName>
</protein>